<keyword evidence="1" id="KW-1133">Transmembrane helix</keyword>
<organism evidence="2 3">
    <name type="scientific">Undibacterium baiyunense</name>
    <dbReference type="NCBI Taxonomy" id="2828731"/>
    <lineage>
        <taxon>Bacteria</taxon>
        <taxon>Pseudomonadati</taxon>
        <taxon>Pseudomonadota</taxon>
        <taxon>Betaproteobacteria</taxon>
        <taxon>Burkholderiales</taxon>
        <taxon>Oxalobacteraceae</taxon>
        <taxon>Undibacterium</taxon>
    </lineage>
</organism>
<gene>
    <name evidence="2" type="ORF">KDM92_09125</name>
</gene>
<evidence type="ECO:0000256" key="1">
    <source>
        <dbReference type="SAM" id="Phobius"/>
    </source>
</evidence>
<keyword evidence="1" id="KW-0472">Membrane</keyword>
<dbReference type="AlphaFoldDB" id="A0A941DDH9"/>
<feature type="transmembrane region" description="Helical" evidence="1">
    <location>
        <begin position="24"/>
        <end position="43"/>
    </location>
</feature>
<keyword evidence="3" id="KW-1185">Reference proteome</keyword>
<feature type="transmembrane region" description="Helical" evidence="1">
    <location>
        <begin position="49"/>
        <end position="66"/>
    </location>
</feature>
<comment type="caution">
    <text evidence="2">The sequence shown here is derived from an EMBL/GenBank/DDBJ whole genome shotgun (WGS) entry which is preliminary data.</text>
</comment>
<protein>
    <submittedName>
        <fullName evidence="2">DUF962 domain-containing protein</fullName>
    </submittedName>
</protein>
<proteinExistence type="predicted"/>
<evidence type="ECO:0000313" key="2">
    <source>
        <dbReference type="EMBL" id="MBR7746743.1"/>
    </source>
</evidence>
<dbReference type="Proteomes" id="UP000680158">
    <property type="component" value="Unassembled WGS sequence"/>
</dbReference>
<keyword evidence="1" id="KW-0812">Transmembrane</keyword>
<evidence type="ECO:0000313" key="3">
    <source>
        <dbReference type="Proteomes" id="UP000680158"/>
    </source>
</evidence>
<dbReference type="RefSeq" id="WP_212684040.1">
    <property type="nucleotide sequence ID" value="NZ_JAGSPM010000004.1"/>
</dbReference>
<sequence length="118" mass="13383">MQLHELIRWQWDSYSSYHRSRKNLMIHIVAVPLFWLGNLSLVVSLIATSLVAALVGIGLMLLSLILQGRGHAIEALPPVPFTSKFNAIARLLIEQWINFPRFVFSGAWLRAFKAIDAE</sequence>
<name>A0A941DDH9_9BURK</name>
<dbReference type="EMBL" id="JAGSPM010000004">
    <property type="protein sequence ID" value="MBR7746743.1"/>
    <property type="molecule type" value="Genomic_DNA"/>
</dbReference>
<reference evidence="2 3" key="1">
    <citation type="submission" date="2021-04" db="EMBL/GenBank/DDBJ databases">
        <title>novel species isolated from subtropical streams in China.</title>
        <authorList>
            <person name="Lu H."/>
        </authorList>
    </citation>
    <scope>NUCLEOTIDE SEQUENCE [LARGE SCALE GENOMIC DNA]</scope>
    <source>
        <strain evidence="2 3">BYS107W</strain>
    </source>
</reference>
<accession>A0A941DDH9</accession>